<dbReference type="GO" id="GO:0016020">
    <property type="term" value="C:membrane"/>
    <property type="evidence" value="ECO:0007669"/>
    <property type="project" value="InterPro"/>
</dbReference>
<feature type="transmembrane region" description="Helical" evidence="1">
    <location>
        <begin position="5"/>
        <end position="22"/>
    </location>
</feature>
<organism evidence="3 4">
    <name type="scientific">Leptobacterium flavescens</name>
    <dbReference type="NCBI Taxonomy" id="472055"/>
    <lineage>
        <taxon>Bacteria</taxon>
        <taxon>Pseudomonadati</taxon>
        <taxon>Bacteroidota</taxon>
        <taxon>Flavobacteriia</taxon>
        <taxon>Flavobacteriales</taxon>
        <taxon>Flavobacteriaceae</taxon>
        <taxon>Leptobacterium</taxon>
    </lineage>
</organism>
<name>A0A6P0UNZ7_9FLAO</name>
<keyword evidence="1" id="KW-1133">Transmembrane helix</keyword>
<dbReference type="AlphaFoldDB" id="A0A6P0UNZ7"/>
<dbReference type="InterPro" id="IPR036890">
    <property type="entry name" value="HATPase_C_sf"/>
</dbReference>
<accession>A0A6P0UNZ7</accession>
<evidence type="ECO:0000313" key="3">
    <source>
        <dbReference type="EMBL" id="NER13569.1"/>
    </source>
</evidence>
<reference evidence="3 4" key="1">
    <citation type="submission" date="2020-01" db="EMBL/GenBank/DDBJ databases">
        <title>Leptobacterium flavescens.</title>
        <authorList>
            <person name="Wang G."/>
        </authorList>
    </citation>
    <scope>NUCLEOTIDE SEQUENCE [LARGE SCALE GENOMIC DNA]</scope>
    <source>
        <strain evidence="3 4">KCTC 22160</strain>
    </source>
</reference>
<proteinExistence type="predicted"/>
<feature type="transmembrane region" description="Helical" evidence="1">
    <location>
        <begin position="111"/>
        <end position="129"/>
    </location>
</feature>
<keyword evidence="4" id="KW-1185">Reference proteome</keyword>
<keyword evidence="1" id="KW-0812">Transmembrane</keyword>
<dbReference type="InterPro" id="IPR050640">
    <property type="entry name" value="Bact_2-comp_sensor_kinase"/>
</dbReference>
<dbReference type="RefSeq" id="WP_163606605.1">
    <property type="nucleotide sequence ID" value="NZ_JAABOO010000002.1"/>
</dbReference>
<evidence type="ECO:0000256" key="1">
    <source>
        <dbReference type="SAM" id="Phobius"/>
    </source>
</evidence>
<protein>
    <recommendedName>
        <fullName evidence="2">Signal transduction histidine kinase internal region domain-containing protein</fullName>
    </recommendedName>
</protein>
<sequence>MKKHLIIVFTGCILGILSYLFMEFIEERNVTELLLSGLLGIFIAYSATALSNLLNKAIPWKKHTGLRLLGGIISLTGIAFLLGLTGIYLFVYLRGGGENFWEHQNEIVLKLAILLFFISLIYNVVYFALHSYYQYAKGQLMELKLERKQTELQLAALKSQLSPHFLFNSINTVSSLLFKDIKKAERFIRELAHSYRYTLNVYEDRLVSVEEELTFVNSYAYLLKTRFGNHMVLDIELAGNVLNTRVPPLTLQMLVENAVKHNQMSSGQKLNISINSDGRRISVSNNKTISPNRVESFKIGLNNIASRYRLLAEKEIEIINDEEFSVHLPIIE</sequence>
<comment type="caution">
    <text evidence="3">The sequence shown here is derived from an EMBL/GenBank/DDBJ whole genome shotgun (WGS) entry which is preliminary data.</text>
</comment>
<dbReference type="GO" id="GO:0000155">
    <property type="term" value="F:phosphorelay sensor kinase activity"/>
    <property type="evidence" value="ECO:0007669"/>
    <property type="project" value="InterPro"/>
</dbReference>
<feature type="transmembrane region" description="Helical" evidence="1">
    <location>
        <begin position="34"/>
        <end position="54"/>
    </location>
</feature>
<dbReference type="PANTHER" id="PTHR34220">
    <property type="entry name" value="SENSOR HISTIDINE KINASE YPDA"/>
    <property type="match status" value="1"/>
</dbReference>
<evidence type="ECO:0000259" key="2">
    <source>
        <dbReference type="Pfam" id="PF06580"/>
    </source>
</evidence>
<keyword evidence="1" id="KW-0472">Membrane</keyword>
<dbReference type="Proteomes" id="UP000468581">
    <property type="component" value="Unassembled WGS sequence"/>
</dbReference>
<feature type="transmembrane region" description="Helical" evidence="1">
    <location>
        <begin position="66"/>
        <end position="91"/>
    </location>
</feature>
<feature type="domain" description="Signal transduction histidine kinase internal region" evidence="2">
    <location>
        <begin position="153"/>
        <end position="230"/>
    </location>
</feature>
<evidence type="ECO:0000313" key="4">
    <source>
        <dbReference type="Proteomes" id="UP000468581"/>
    </source>
</evidence>
<gene>
    <name evidence="3" type="ORF">GWK08_08985</name>
</gene>
<dbReference type="EMBL" id="JAABOO010000002">
    <property type="protein sequence ID" value="NER13569.1"/>
    <property type="molecule type" value="Genomic_DNA"/>
</dbReference>
<dbReference type="Gene3D" id="3.30.565.10">
    <property type="entry name" value="Histidine kinase-like ATPase, C-terminal domain"/>
    <property type="match status" value="1"/>
</dbReference>
<dbReference type="Pfam" id="PF06580">
    <property type="entry name" value="His_kinase"/>
    <property type="match status" value="1"/>
</dbReference>
<dbReference type="InterPro" id="IPR010559">
    <property type="entry name" value="Sig_transdc_His_kin_internal"/>
</dbReference>
<dbReference type="PANTHER" id="PTHR34220:SF7">
    <property type="entry name" value="SENSOR HISTIDINE KINASE YPDA"/>
    <property type="match status" value="1"/>
</dbReference>